<dbReference type="EMBL" id="SOQX01000007">
    <property type="protein sequence ID" value="TDX99554.1"/>
    <property type="molecule type" value="Genomic_DNA"/>
</dbReference>
<dbReference type="OrthoDB" id="4146344at2"/>
<evidence type="ECO:0000313" key="3">
    <source>
        <dbReference type="Proteomes" id="UP000294914"/>
    </source>
</evidence>
<name>A0A4V3H3J7_9GAMM</name>
<reference evidence="2 3" key="1">
    <citation type="submission" date="2019-03" db="EMBL/GenBank/DDBJ databases">
        <title>Genomic Encyclopedia of Type Strains, Phase IV (KMG-IV): sequencing the most valuable type-strain genomes for metagenomic binning, comparative biology and taxonomic classification.</title>
        <authorList>
            <person name="Goeker M."/>
        </authorList>
    </citation>
    <scope>NUCLEOTIDE SEQUENCE [LARGE SCALE GENOMIC DNA]</scope>
    <source>
        <strain evidence="2 3">DSM 16326</strain>
    </source>
</reference>
<dbReference type="InterPro" id="IPR044922">
    <property type="entry name" value="DUF2063_N_sf"/>
</dbReference>
<comment type="caution">
    <text evidence="2">The sequence shown here is derived from an EMBL/GenBank/DDBJ whole genome shotgun (WGS) entry which is preliminary data.</text>
</comment>
<dbReference type="InterPro" id="IPR018640">
    <property type="entry name" value="DUF2063"/>
</dbReference>
<keyword evidence="3" id="KW-1185">Reference proteome</keyword>
<feature type="domain" description="Putative DNA-binding" evidence="1">
    <location>
        <begin position="6"/>
        <end position="99"/>
    </location>
</feature>
<evidence type="ECO:0000313" key="2">
    <source>
        <dbReference type="EMBL" id="TDX99554.1"/>
    </source>
</evidence>
<evidence type="ECO:0000259" key="1">
    <source>
        <dbReference type="Pfam" id="PF09836"/>
    </source>
</evidence>
<dbReference type="RefSeq" id="WP_134084716.1">
    <property type="nucleotide sequence ID" value="NZ_SOQX01000007.1"/>
</dbReference>
<organism evidence="2 3">
    <name type="scientific">Thiohalophilus thiocyanatoxydans</name>
    <dbReference type="NCBI Taxonomy" id="381308"/>
    <lineage>
        <taxon>Bacteria</taxon>
        <taxon>Pseudomonadati</taxon>
        <taxon>Pseudomonadota</taxon>
        <taxon>Gammaproteobacteria</taxon>
        <taxon>Thiohalomonadales</taxon>
        <taxon>Thiohalophilaceae</taxon>
        <taxon>Thiohalophilus</taxon>
    </lineage>
</organism>
<proteinExistence type="predicted"/>
<sequence length="259" mass="29330">MKHLEQLQHDFQHSLLTDDSRSVLAAITAAGRAGPGRQLSVYTNAYRSRLREVLELDFPVLAAALGEQAFEELAFAYINACPSQGYSLRSFGAQLAEFLDTQPDYCRTPVLAELAGFEWKLGTAFDAADVPPVTVKTMADIAPDRWPELRLVFRPSVQRCDFEWNTPALWQAYKSEMPIPEVQKNPATEPWLIWRRDLSVHFRSLENDEALLMTLALQGKTFEEQCEALARDMSRDETPLRAASILKRWVSDGLISRID</sequence>
<dbReference type="Gene3D" id="1.10.150.690">
    <property type="entry name" value="DUF2063"/>
    <property type="match status" value="1"/>
</dbReference>
<accession>A0A4V3H3J7</accession>
<dbReference type="AlphaFoldDB" id="A0A4V3H3J7"/>
<dbReference type="Pfam" id="PF09836">
    <property type="entry name" value="DUF2063"/>
    <property type="match status" value="1"/>
</dbReference>
<protein>
    <recommendedName>
        <fullName evidence="1">Putative DNA-binding domain-containing protein</fullName>
    </recommendedName>
</protein>
<gene>
    <name evidence="2" type="ORF">EDC23_2338</name>
</gene>
<dbReference type="Proteomes" id="UP000294914">
    <property type="component" value="Unassembled WGS sequence"/>
</dbReference>